<dbReference type="PANTHER" id="PTHR43899">
    <property type="entry name" value="RH59310P"/>
    <property type="match status" value="1"/>
</dbReference>
<evidence type="ECO:0000256" key="2">
    <source>
        <dbReference type="ARBA" id="ARBA00023002"/>
    </source>
</evidence>
<keyword evidence="2" id="KW-0560">Oxidoreductase</keyword>
<dbReference type="PRINTS" id="PR00081">
    <property type="entry name" value="GDHRDH"/>
</dbReference>
<dbReference type="InterPro" id="IPR036291">
    <property type="entry name" value="NAD(P)-bd_dom_sf"/>
</dbReference>
<sequence>MTFADKYGPWALVAGASEGVGAAFAAELAARGLNVVLLARRQHALDEVADAVESRSNAQTRTLVVDLSEGSAAEKIAAATADLDIGLLVYCAGSDTEIVPFLDNELSSAEGMLQRNCLAPMQLTHHFGRSMVERGRGGIMLLSSGAAFVGAPSMAVYGATKAFDVIFMEGLWSELRDHGVDALGVVLGTTDTPALRRVRQSRGLAGPDEPVRGATSPQEVVTAALDDLGKTPTCMAGRQIRWGSRILSPIPRRLQVRLMAFMSRREMGDGHDT</sequence>
<dbReference type="Gene3D" id="3.40.50.720">
    <property type="entry name" value="NAD(P)-binding Rossmann-like Domain"/>
    <property type="match status" value="1"/>
</dbReference>
<reference evidence="3 4" key="1">
    <citation type="journal article" date="2019" name="Emerg. Microbes Infect.">
        <title>Comprehensive subspecies identification of 175 nontuberculous mycobacteria species based on 7547 genomic profiles.</title>
        <authorList>
            <person name="Matsumoto Y."/>
            <person name="Kinjo T."/>
            <person name="Motooka D."/>
            <person name="Nabeya D."/>
            <person name="Jung N."/>
            <person name="Uechi K."/>
            <person name="Horii T."/>
            <person name="Iida T."/>
            <person name="Fujita J."/>
            <person name="Nakamura S."/>
        </authorList>
    </citation>
    <scope>NUCLEOTIDE SEQUENCE [LARGE SCALE GENOMIC DNA]</scope>
    <source>
        <strain evidence="3 4">JCM 12603</strain>
    </source>
</reference>
<dbReference type="SUPFAM" id="SSF51735">
    <property type="entry name" value="NAD(P)-binding Rossmann-fold domains"/>
    <property type="match status" value="1"/>
</dbReference>
<accession>A0A6N4VD23</accession>
<dbReference type="PANTHER" id="PTHR43899:SF13">
    <property type="entry name" value="RH59310P"/>
    <property type="match status" value="1"/>
</dbReference>
<gene>
    <name evidence="3" type="ORF">MPOR_35400</name>
</gene>
<dbReference type="GO" id="GO:0016491">
    <property type="term" value="F:oxidoreductase activity"/>
    <property type="evidence" value="ECO:0007669"/>
    <property type="project" value="UniProtKB-KW"/>
</dbReference>
<dbReference type="EMBL" id="AP022570">
    <property type="protein sequence ID" value="BBX52514.1"/>
    <property type="molecule type" value="Genomic_DNA"/>
</dbReference>
<dbReference type="InterPro" id="IPR002347">
    <property type="entry name" value="SDR_fam"/>
</dbReference>
<dbReference type="AlphaFoldDB" id="A0A6N4VD23"/>
<dbReference type="PIRSF" id="PIRSF000126">
    <property type="entry name" value="11-beta-HSD1"/>
    <property type="match status" value="1"/>
</dbReference>
<proteinExistence type="inferred from homology"/>
<dbReference type="KEGG" id="mpof:MPOR_35400"/>
<comment type="similarity">
    <text evidence="1">Belongs to the short-chain dehydrogenases/reductases (SDR) family.</text>
</comment>
<evidence type="ECO:0000313" key="4">
    <source>
        <dbReference type="Proteomes" id="UP000466785"/>
    </source>
</evidence>
<dbReference type="Pfam" id="PF00106">
    <property type="entry name" value="adh_short"/>
    <property type="match status" value="1"/>
</dbReference>
<evidence type="ECO:0000256" key="1">
    <source>
        <dbReference type="ARBA" id="ARBA00006484"/>
    </source>
</evidence>
<dbReference type="RefSeq" id="WP_163675967.1">
    <property type="nucleotide sequence ID" value="NZ_AP022570.1"/>
</dbReference>
<dbReference type="InterPro" id="IPR051019">
    <property type="entry name" value="VLCFA-Steroid_DH"/>
</dbReference>
<evidence type="ECO:0000313" key="3">
    <source>
        <dbReference type="EMBL" id="BBX52514.1"/>
    </source>
</evidence>
<protein>
    <submittedName>
        <fullName evidence="3">Short-chain dehydrogenase</fullName>
    </submittedName>
</protein>
<organism evidence="3 4">
    <name type="scientific">Mycolicibacterium poriferae</name>
    <dbReference type="NCBI Taxonomy" id="39694"/>
    <lineage>
        <taxon>Bacteria</taxon>
        <taxon>Bacillati</taxon>
        <taxon>Actinomycetota</taxon>
        <taxon>Actinomycetes</taxon>
        <taxon>Mycobacteriales</taxon>
        <taxon>Mycobacteriaceae</taxon>
        <taxon>Mycolicibacterium</taxon>
    </lineage>
</organism>
<name>A0A6N4VD23_9MYCO</name>
<dbReference type="Proteomes" id="UP000466785">
    <property type="component" value="Chromosome"/>
</dbReference>
<keyword evidence="4" id="KW-1185">Reference proteome</keyword>